<sequence length="117" mass="13618">MKDVRTKRGADIASDHHLVVANLKLKLKKQWTTGKTADLLNEEETSMEDNWKGVKEVITSTCLEVLGRNKHHHNEWISMKILHKIQERKNKVTALNNSRTRAEKVNEQTEYTEVNKQ</sequence>
<evidence type="ECO:0000313" key="2">
    <source>
        <dbReference type="EMBL" id="VDO67886.1"/>
    </source>
</evidence>
<dbReference type="Proteomes" id="UP000277204">
    <property type="component" value="Unassembled WGS sequence"/>
</dbReference>
<protein>
    <submittedName>
        <fullName evidence="2">Uncharacterized protein</fullName>
    </submittedName>
</protein>
<feature type="region of interest" description="Disordered" evidence="1">
    <location>
        <begin position="98"/>
        <end position="117"/>
    </location>
</feature>
<name>A0A183LPS4_9TREM</name>
<feature type="compositionally biased region" description="Basic and acidic residues" evidence="1">
    <location>
        <begin position="100"/>
        <end position="117"/>
    </location>
</feature>
<organism evidence="2 3">
    <name type="scientific">Schistosoma margrebowiei</name>
    <dbReference type="NCBI Taxonomy" id="48269"/>
    <lineage>
        <taxon>Eukaryota</taxon>
        <taxon>Metazoa</taxon>
        <taxon>Spiralia</taxon>
        <taxon>Lophotrochozoa</taxon>
        <taxon>Platyhelminthes</taxon>
        <taxon>Trematoda</taxon>
        <taxon>Digenea</taxon>
        <taxon>Strigeidida</taxon>
        <taxon>Schistosomatoidea</taxon>
        <taxon>Schistosomatidae</taxon>
        <taxon>Schistosoma</taxon>
    </lineage>
</organism>
<evidence type="ECO:0000256" key="1">
    <source>
        <dbReference type="SAM" id="MobiDB-lite"/>
    </source>
</evidence>
<accession>A0A183LPS4</accession>
<dbReference type="AlphaFoldDB" id="A0A183LPS4"/>
<reference evidence="2 3" key="1">
    <citation type="submission" date="2018-11" db="EMBL/GenBank/DDBJ databases">
        <authorList>
            <consortium name="Pathogen Informatics"/>
        </authorList>
    </citation>
    <scope>NUCLEOTIDE SEQUENCE [LARGE SCALE GENOMIC DNA]</scope>
    <source>
        <strain evidence="2 3">Zambia</strain>
    </source>
</reference>
<keyword evidence="3" id="KW-1185">Reference proteome</keyword>
<gene>
    <name evidence="2" type="ORF">SMRZ_LOCUS5799</name>
</gene>
<evidence type="ECO:0000313" key="3">
    <source>
        <dbReference type="Proteomes" id="UP000277204"/>
    </source>
</evidence>
<dbReference type="EMBL" id="UZAI01002064">
    <property type="protein sequence ID" value="VDO67886.1"/>
    <property type="molecule type" value="Genomic_DNA"/>
</dbReference>
<proteinExistence type="predicted"/>